<evidence type="ECO:0000313" key="6">
    <source>
        <dbReference type="EMBL" id="KAK2727216.1"/>
    </source>
</evidence>
<evidence type="ECO:0000259" key="5">
    <source>
        <dbReference type="PROSITE" id="PS51228"/>
    </source>
</evidence>
<accession>A0AA88INR2</accession>
<dbReference type="PANTHER" id="PTHR23310:SF77">
    <property type="entry name" value="LD25952P"/>
    <property type="match status" value="1"/>
</dbReference>
<dbReference type="FunFam" id="1.20.80.10:FF:000010">
    <property type="entry name" value="Acyl-CoA-binding domain-containing protein 5"/>
    <property type="match status" value="1"/>
</dbReference>
<keyword evidence="4" id="KW-1133">Transmembrane helix</keyword>
<feature type="region of interest" description="Disordered" evidence="3">
    <location>
        <begin position="138"/>
        <end position="157"/>
    </location>
</feature>
<proteinExistence type="predicted"/>
<protein>
    <recommendedName>
        <fullName evidence="5">ACB domain-containing protein</fullName>
    </recommendedName>
</protein>
<organism evidence="6 7">
    <name type="scientific">Artemia franciscana</name>
    <name type="common">Brine shrimp</name>
    <name type="synonym">Artemia sanfranciscana</name>
    <dbReference type="NCBI Taxonomy" id="6661"/>
    <lineage>
        <taxon>Eukaryota</taxon>
        <taxon>Metazoa</taxon>
        <taxon>Ecdysozoa</taxon>
        <taxon>Arthropoda</taxon>
        <taxon>Crustacea</taxon>
        <taxon>Branchiopoda</taxon>
        <taxon>Anostraca</taxon>
        <taxon>Artemiidae</taxon>
        <taxon>Artemia</taxon>
    </lineage>
</organism>
<keyword evidence="1" id="KW-0446">Lipid-binding</keyword>
<comment type="caution">
    <text evidence="6">The sequence shown here is derived from an EMBL/GenBank/DDBJ whole genome shotgun (WGS) entry which is preliminary data.</text>
</comment>
<evidence type="ECO:0000256" key="2">
    <source>
        <dbReference type="SAM" id="Coils"/>
    </source>
</evidence>
<dbReference type="PROSITE" id="PS51228">
    <property type="entry name" value="ACB_2"/>
    <property type="match status" value="1"/>
</dbReference>
<dbReference type="GO" id="GO:0005737">
    <property type="term" value="C:cytoplasm"/>
    <property type="evidence" value="ECO:0007669"/>
    <property type="project" value="TreeGrafter"/>
</dbReference>
<dbReference type="PANTHER" id="PTHR23310">
    <property type="entry name" value="ACYL-COA-BINDING PROTEIN, ACBP"/>
    <property type="match status" value="1"/>
</dbReference>
<dbReference type="SUPFAM" id="SSF47027">
    <property type="entry name" value="Acyl-CoA binding protein"/>
    <property type="match status" value="1"/>
</dbReference>
<dbReference type="GO" id="GO:0019915">
    <property type="term" value="P:lipid storage"/>
    <property type="evidence" value="ECO:0007669"/>
    <property type="project" value="UniProtKB-ARBA"/>
</dbReference>
<evidence type="ECO:0000313" key="7">
    <source>
        <dbReference type="Proteomes" id="UP001187531"/>
    </source>
</evidence>
<dbReference type="GO" id="GO:0000062">
    <property type="term" value="F:fatty-acyl-CoA binding"/>
    <property type="evidence" value="ECO:0007669"/>
    <property type="project" value="InterPro"/>
</dbReference>
<keyword evidence="7" id="KW-1185">Reference proteome</keyword>
<feature type="domain" description="ACB" evidence="5">
    <location>
        <begin position="5"/>
        <end position="94"/>
    </location>
</feature>
<dbReference type="EMBL" id="JAVRJZ010000001">
    <property type="protein sequence ID" value="KAK2727216.1"/>
    <property type="molecule type" value="Genomic_DNA"/>
</dbReference>
<keyword evidence="2" id="KW-0175">Coiled coil</keyword>
<evidence type="ECO:0000256" key="1">
    <source>
        <dbReference type="ARBA" id="ARBA00023121"/>
    </source>
</evidence>
<dbReference type="Pfam" id="PF00887">
    <property type="entry name" value="ACBP"/>
    <property type="match status" value="1"/>
</dbReference>
<keyword evidence="4" id="KW-0812">Transmembrane</keyword>
<reference evidence="6" key="1">
    <citation type="submission" date="2023-07" db="EMBL/GenBank/DDBJ databases">
        <title>Chromosome-level genome assembly of Artemia franciscana.</title>
        <authorList>
            <person name="Jo E."/>
        </authorList>
    </citation>
    <scope>NUCLEOTIDE SEQUENCE</scope>
    <source>
        <tissue evidence="6">Whole body</tissue>
    </source>
</reference>
<feature type="coiled-coil region" evidence="2">
    <location>
        <begin position="214"/>
        <end position="279"/>
    </location>
</feature>
<sequence>MEHNIEAKFEAAVKLIQSMPKDGPFSPSTHLQLRFYSLYKQATDGPCNIKVPSFFNIVAKAKYDAWKKLEDMSKEEAMKEYIEELKRIVETMSFTEDVADFLDTLGPFYEIVYDNGSPTKIEKLEEILKKNKMDVDTGYNTESKNSPTPEISSLTSTNVQSLDSKSFDDQFQPTNFDITSFSSTNSVYGSVYSPTFGSESSDEEFLEPTSFDDTERHIKKLDETERKIGKIEKKIEELERTCRCDSQPRTVEDEVKETLRQLRQGLEDVKDKVLTLESSVNPSSTVRDRKQKQWPLLDMSLSSTTFIVLWPFVAHFVVSWLLRKR</sequence>
<gene>
    <name evidence="6" type="ORF">QYM36_007897</name>
</gene>
<dbReference type="Gene3D" id="1.20.80.10">
    <property type="match status" value="1"/>
</dbReference>
<dbReference type="InterPro" id="IPR035984">
    <property type="entry name" value="Acyl-CoA-binding_sf"/>
</dbReference>
<evidence type="ECO:0000256" key="3">
    <source>
        <dbReference type="SAM" id="MobiDB-lite"/>
    </source>
</evidence>
<feature type="transmembrane region" description="Helical" evidence="4">
    <location>
        <begin position="299"/>
        <end position="322"/>
    </location>
</feature>
<evidence type="ECO:0000256" key="4">
    <source>
        <dbReference type="SAM" id="Phobius"/>
    </source>
</evidence>
<dbReference type="InterPro" id="IPR014352">
    <property type="entry name" value="FERM/acyl-CoA-bd_prot_sf"/>
</dbReference>
<dbReference type="PRINTS" id="PR00689">
    <property type="entry name" value="ACOABINDINGP"/>
</dbReference>
<dbReference type="Proteomes" id="UP001187531">
    <property type="component" value="Unassembled WGS sequence"/>
</dbReference>
<name>A0AA88INR2_ARTSF</name>
<dbReference type="EMBL" id="JAVRJZ010000001">
    <property type="protein sequence ID" value="KAK2727215.1"/>
    <property type="molecule type" value="Genomic_DNA"/>
</dbReference>
<keyword evidence="4" id="KW-0472">Membrane</keyword>
<dbReference type="InterPro" id="IPR000582">
    <property type="entry name" value="Acyl-CoA-binding_protein"/>
</dbReference>
<dbReference type="GO" id="GO:0006631">
    <property type="term" value="P:fatty acid metabolic process"/>
    <property type="evidence" value="ECO:0007669"/>
    <property type="project" value="TreeGrafter"/>
</dbReference>
<dbReference type="AlphaFoldDB" id="A0AA88INR2"/>